<dbReference type="AlphaFoldDB" id="A0A3N1P0I8"/>
<proteinExistence type="predicted"/>
<keyword evidence="1" id="KW-1133">Transmembrane helix</keyword>
<keyword evidence="3" id="KW-1185">Reference proteome</keyword>
<dbReference type="InterPro" id="IPR021444">
    <property type="entry name" value="DUF3094"/>
</dbReference>
<accession>A0A3N1P0I8</accession>
<feature type="transmembrane region" description="Helical" evidence="1">
    <location>
        <begin position="32"/>
        <end position="54"/>
    </location>
</feature>
<organism evidence="2 3">
    <name type="scientific">Marinimicrobium koreense</name>
    <dbReference type="NCBI Taxonomy" id="306545"/>
    <lineage>
        <taxon>Bacteria</taxon>
        <taxon>Pseudomonadati</taxon>
        <taxon>Pseudomonadota</taxon>
        <taxon>Gammaproteobacteria</taxon>
        <taxon>Cellvibrionales</taxon>
        <taxon>Cellvibrionaceae</taxon>
        <taxon>Marinimicrobium</taxon>
    </lineage>
</organism>
<keyword evidence="1" id="KW-0472">Membrane</keyword>
<keyword evidence="1" id="KW-0812">Transmembrane</keyword>
<protein>
    <submittedName>
        <fullName evidence="2">DUF3094 family protein</fullName>
    </submittedName>
</protein>
<evidence type="ECO:0000313" key="2">
    <source>
        <dbReference type="EMBL" id="ROQ21101.1"/>
    </source>
</evidence>
<reference evidence="2 3" key="1">
    <citation type="submission" date="2018-11" db="EMBL/GenBank/DDBJ databases">
        <title>Genomic Encyclopedia of Type Strains, Phase IV (KMG-IV): sequencing the most valuable type-strain genomes for metagenomic binning, comparative biology and taxonomic classification.</title>
        <authorList>
            <person name="Goeker M."/>
        </authorList>
    </citation>
    <scope>NUCLEOTIDE SEQUENCE [LARGE SCALE GENOMIC DNA]</scope>
    <source>
        <strain evidence="2 3">DSM 16974</strain>
    </source>
</reference>
<gene>
    <name evidence="2" type="ORF">EDC38_1723</name>
</gene>
<comment type="caution">
    <text evidence="2">The sequence shown here is derived from an EMBL/GenBank/DDBJ whole genome shotgun (WGS) entry which is preliminary data.</text>
</comment>
<name>A0A3N1P0I8_9GAMM</name>
<evidence type="ECO:0000256" key="1">
    <source>
        <dbReference type="SAM" id="Phobius"/>
    </source>
</evidence>
<dbReference type="Proteomes" id="UP000273643">
    <property type="component" value="Unassembled WGS sequence"/>
</dbReference>
<dbReference type="EMBL" id="RJUK01000001">
    <property type="protein sequence ID" value="ROQ21101.1"/>
    <property type="molecule type" value="Genomic_DNA"/>
</dbReference>
<sequence length="60" mass="6731">MHNPQLTPEDQARVDAVTRRGVNSVERKPFRLWTLLGVILLVLTMLSGVSFMIARIQGVV</sequence>
<evidence type="ECO:0000313" key="3">
    <source>
        <dbReference type="Proteomes" id="UP000273643"/>
    </source>
</evidence>
<dbReference type="RefSeq" id="WP_246004368.1">
    <property type="nucleotide sequence ID" value="NZ_RJUK01000001.1"/>
</dbReference>
<dbReference type="Pfam" id="PF11293">
    <property type="entry name" value="DUF3094"/>
    <property type="match status" value="1"/>
</dbReference>